<organism evidence="1 2">
    <name type="scientific">Herbaspirillum rubrisubalbicans Os34</name>
    <dbReference type="NCBI Taxonomy" id="1235827"/>
    <lineage>
        <taxon>Bacteria</taxon>
        <taxon>Pseudomonadati</taxon>
        <taxon>Pseudomonadota</taxon>
        <taxon>Betaproteobacteria</taxon>
        <taxon>Burkholderiales</taxon>
        <taxon>Oxalobacteraceae</taxon>
        <taxon>Herbaspirillum</taxon>
    </lineage>
</organism>
<gene>
    <name evidence="1" type="ORF">C798_18350</name>
</gene>
<proteinExistence type="predicted"/>
<evidence type="ECO:0000313" key="1">
    <source>
        <dbReference type="EMBL" id="QJQ02121.1"/>
    </source>
</evidence>
<dbReference type="Proteomes" id="UP000501648">
    <property type="component" value="Chromosome"/>
</dbReference>
<reference evidence="1 2" key="1">
    <citation type="journal article" date="2012" name="J. Bacteriol.">
        <title>Genome sequence of the pathogenic Herbaspirillum seropedicae strain Os34, isolated from rice roots.</title>
        <authorList>
            <person name="Ye W."/>
            <person name="Ye S."/>
            <person name="Liu J."/>
            <person name="Chang S."/>
            <person name="Chen M."/>
            <person name="Zhu B."/>
            <person name="Guo L."/>
            <person name="An Q."/>
        </authorList>
    </citation>
    <scope>NUCLEOTIDE SEQUENCE [LARGE SCALE GENOMIC DNA]</scope>
    <source>
        <strain evidence="1 2">Os34</strain>
    </source>
</reference>
<dbReference type="RefSeq" id="WP_017454760.1">
    <property type="nucleotide sequence ID" value="NZ_CP008956.1"/>
</dbReference>
<name>A0A6M3ZUU3_9BURK</name>
<protein>
    <submittedName>
        <fullName evidence="1">Uncharacterized protein</fullName>
    </submittedName>
</protein>
<dbReference type="AlphaFoldDB" id="A0A6M3ZUU3"/>
<evidence type="ECO:0000313" key="2">
    <source>
        <dbReference type="Proteomes" id="UP000501648"/>
    </source>
</evidence>
<accession>A0A6M3ZUU3</accession>
<dbReference type="EMBL" id="CP008956">
    <property type="protein sequence ID" value="QJQ02121.1"/>
    <property type="molecule type" value="Genomic_DNA"/>
</dbReference>
<sequence>MNYEFGLDINDLFRNEHEALTFAFNYQSQQYPLSPMSKLGGIKALGTGKGLVSVDGAAQAGLLRKKLSTLDPLFRHCLTARFSPKYDQCPCCHGDRAMPEWVEAIAGLRYWSQTAVSGLSHGHVREAIIKNYFDKKTSITDAADRAKVPIRNVHNQRNKIHERLKQVEAQALAAYRDVIGIRSAELEES</sequence>